<dbReference type="EMBL" id="BGZK01000301">
    <property type="protein sequence ID" value="GBP35259.1"/>
    <property type="molecule type" value="Genomic_DNA"/>
</dbReference>
<sequence>MMSVYPMTTPLHLRLAREFFKFGPPKWGHHHWTVGIVSLTRRRPGIRQHKFCVPHLHPQEKGCGRSANERLVVLAQGLVIAIPKTRKDPRFASSQWPITLLSDIAKLFERIMLRRLHRHLIPREKAFDGVWLPGLLHKLLVNTQIPPALVRTVMSFLEDRSFFITIEDVTSDARPIRAGIPQGSYLSSYFYATFTGHMSTLAVLSRRADLAVVKVQRVVDLLPDWLDKWLVAVNGTKTAALLTGQQLIMPRKLKLRGQ</sequence>
<dbReference type="PANTHER" id="PTHR19446">
    <property type="entry name" value="REVERSE TRANSCRIPTASES"/>
    <property type="match status" value="1"/>
</dbReference>
<organism evidence="1 2">
    <name type="scientific">Eumeta variegata</name>
    <name type="common">Bagworm moth</name>
    <name type="synonym">Eumeta japonica</name>
    <dbReference type="NCBI Taxonomy" id="151549"/>
    <lineage>
        <taxon>Eukaryota</taxon>
        <taxon>Metazoa</taxon>
        <taxon>Ecdysozoa</taxon>
        <taxon>Arthropoda</taxon>
        <taxon>Hexapoda</taxon>
        <taxon>Insecta</taxon>
        <taxon>Pterygota</taxon>
        <taxon>Neoptera</taxon>
        <taxon>Endopterygota</taxon>
        <taxon>Lepidoptera</taxon>
        <taxon>Glossata</taxon>
        <taxon>Ditrysia</taxon>
        <taxon>Tineoidea</taxon>
        <taxon>Psychidae</taxon>
        <taxon>Oiketicinae</taxon>
        <taxon>Eumeta</taxon>
    </lineage>
</organism>
<dbReference type="OrthoDB" id="10065625at2759"/>
<accession>A0A4C1V9A1</accession>
<keyword evidence="1" id="KW-0548">Nucleotidyltransferase</keyword>
<protein>
    <submittedName>
        <fullName evidence="1">RNA-directed DNA polymerase from mobile element jockey</fullName>
    </submittedName>
</protein>
<evidence type="ECO:0000313" key="1">
    <source>
        <dbReference type="EMBL" id="GBP35259.1"/>
    </source>
</evidence>
<keyword evidence="1" id="KW-0695">RNA-directed DNA polymerase</keyword>
<comment type="caution">
    <text evidence="1">The sequence shown here is derived from an EMBL/GenBank/DDBJ whole genome shotgun (WGS) entry which is preliminary data.</text>
</comment>
<keyword evidence="2" id="KW-1185">Reference proteome</keyword>
<reference evidence="1 2" key="1">
    <citation type="journal article" date="2019" name="Commun. Biol.">
        <title>The bagworm genome reveals a unique fibroin gene that provides high tensile strength.</title>
        <authorList>
            <person name="Kono N."/>
            <person name="Nakamura H."/>
            <person name="Ohtoshi R."/>
            <person name="Tomita M."/>
            <person name="Numata K."/>
            <person name="Arakawa K."/>
        </authorList>
    </citation>
    <scope>NUCLEOTIDE SEQUENCE [LARGE SCALE GENOMIC DNA]</scope>
</reference>
<evidence type="ECO:0000313" key="2">
    <source>
        <dbReference type="Proteomes" id="UP000299102"/>
    </source>
</evidence>
<dbReference type="AlphaFoldDB" id="A0A4C1V9A1"/>
<dbReference type="Proteomes" id="UP000299102">
    <property type="component" value="Unassembled WGS sequence"/>
</dbReference>
<dbReference type="STRING" id="151549.A0A4C1V9A1"/>
<proteinExistence type="predicted"/>
<name>A0A4C1V9A1_EUMVA</name>
<dbReference type="GO" id="GO:0003964">
    <property type="term" value="F:RNA-directed DNA polymerase activity"/>
    <property type="evidence" value="ECO:0007669"/>
    <property type="project" value="UniProtKB-KW"/>
</dbReference>
<gene>
    <name evidence="1" type="primary">pol</name>
    <name evidence="1" type="ORF">EVAR_19480_1</name>
</gene>
<keyword evidence="1" id="KW-0808">Transferase</keyword>